<dbReference type="Pfam" id="PF20329">
    <property type="entry name" value="DUF6624"/>
    <property type="match status" value="1"/>
</dbReference>
<gene>
    <name evidence="1" type="ORF">OO013_05535</name>
</gene>
<evidence type="ECO:0000313" key="1">
    <source>
        <dbReference type="EMBL" id="MCX2743316.1"/>
    </source>
</evidence>
<organism evidence="1 2">
    <name type="scientific">Mangrovivirga halotolerans</name>
    <dbReference type="NCBI Taxonomy" id="2993936"/>
    <lineage>
        <taxon>Bacteria</taxon>
        <taxon>Pseudomonadati</taxon>
        <taxon>Bacteroidota</taxon>
        <taxon>Cytophagia</taxon>
        <taxon>Cytophagales</taxon>
        <taxon>Mangrovivirgaceae</taxon>
        <taxon>Mangrovivirga</taxon>
    </lineage>
</organism>
<dbReference type="PROSITE" id="PS51257">
    <property type="entry name" value="PROKAR_LIPOPROTEIN"/>
    <property type="match status" value="1"/>
</dbReference>
<dbReference type="Proteomes" id="UP001209885">
    <property type="component" value="Unassembled WGS sequence"/>
</dbReference>
<proteinExistence type="predicted"/>
<protein>
    <submittedName>
        <fullName evidence="1">Uncharacterized protein</fullName>
    </submittedName>
</protein>
<dbReference type="EMBL" id="JAPFQN010000003">
    <property type="protein sequence ID" value="MCX2743316.1"/>
    <property type="molecule type" value="Genomic_DNA"/>
</dbReference>
<name>A0ABT3RPB1_9BACT</name>
<comment type="caution">
    <text evidence="1">The sequence shown here is derived from an EMBL/GenBank/DDBJ whole genome shotgun (WGS) entry which is preliminary data.</text>
</comment>
<dbReference type="InterPro" id="IPR046732">
    <property type="entry name" value="DUF6624"/>
</dbReference>
<accession>A0ABT3RPB1</accession>
<evidence type="ECO:0000313" key="2">
    <source>
        <dbReference type="Proteomes" id="UP001209885"/>
    </source>
</evidence>
<reference evidence="1 2" key="1">
    <citation type="submission" date="2022-11" db="EMBL/GenBank/DDBJ databases">
        <title>The characterization of three novel Bacteroidetes species and genomic analysis of their roles in tidal elemental geochemical cycles.</title>
        <authorList>
            <person name="Ma K."/>
        </authorList>
    </citation>
    <scope>NUCLEOTIDE SEQUENCE [LARGE SCALE GENOMIC DNA]</scope>
    <source>
        <strain evidence="1 2">M17</strain>
    </source>
</reference>
<keyword evidence="2" id="KW-1185">Reference proteome</keyword>
<sequence length="233" mass="26616">MKHNFIILLALLFISQGCTNTEKKKNTETIETQFNQELANELDKLADVDQTAANVPRGKFKDYSKEEFNAYKDSVFTANKKRAEEILDEYGYPGIDLVGEEGSSNFWLIVQHCDFDPEFQKRVLKLMKAELDKGNANGKNYAYLTDRVRKNTGQKLLYGTQVVYNNQGQAVSMPLEDSANVNVRRAEVGLPPLEAYLNSMTKFHFQINKEMMLKRGIEEPILYEVPGQNDSIQ</sequence>
<dbReference type="RefSeq" id="WP_266055692.1">
    <property type="nucleotide sequence ID" value="NZ_JAPFQN010000003.1"/>
</dbReference>